<evidence type="ECO:0000313" key="5">
    <source>
        <dbReference type="Proteomes" id="UP001152797"/>
    </source>
</evidence>
<evidence type="ECO:0000256" key="2">
    <source>
        <dbReference type="SAM" id="MobiDB-lite"/>
    </source>
</evidence>
<proteinExistence type="predicted"/>
<dbReference type="InterPro" id="IPR011010">
    <property type="entry name" value="DNA_brk_join_enz"/>
</dbReference>
<dbReference type="EMBL" id="CAMXCT020002052">
    <property type="protein sequence ID" value="CAL1148632.1"/>
    <property type="molecule type" value="Genomic_DNA"/>
</dbReference>
<feature type="compositionally biased region" description="Basic and acidic residues" evidence="2">
    <location>
        <begin position="195"/>
        <end position="210"/>
    </location>
</feature>
<accession>A0A9P1G2Q7</accession>
<comment type="caution">
    <text evidence="3">The sequence shown here is derived from an EMBL/GenBank/DDBJ whole genome shotgun (WGS) entry which is preliminary data.</text>
</comment>
<feature type="compositionally biased region" description="Basic residues" evidence="2">
    <location>
        <begin position="370"/>
        <end position="379"/>
    </location>
</feature>
<dbReference type="OrthoDB" id="641149at2759"/>
<dbReference type="Proteomes" id="UP001152797">
    <property type="component" value="Unassembled WGS sequence"/>
</dbReference>
<organism evidence="3">
    <name type="scientific">Cladocopium goreaui</name>
    <dbReference type="NCBI Taxonomy" id="2562237"/>
    <lineage>
        <taxon>Eukaryota</taxon>
        <taxon>Sar</taxon>
        <taxon>Alveolata</taxon>
        <taxon>Dinophyceae</taxon>
        <taxon>Suessiales</taxon>
        <taxon>Symbiodiniaceae</taxon>
        <taxon>Cladocopium</taxon>
    </lineage>
</organism>
<dbReference type="Gene3D" id="3.40.50.150">
    <property type="entry name" value="Vaccinia Virus protein VP39"/>
    <property type="match status" value="1"/>
</dbReference>
<dbReference type="InterPro" id="IPR013762">
    <property type="entry name" value="Integrase-like_cat_sf"/>
</dbReference>
<dbReference type="SUPFAM" id="SSF56349">
    <property type="entry name" value="DNA breaking-rejoining enzymes"/>
    <property type="match status" value="1"/>
</dbReference>
<reference evidence="3" key="1">
    <citation type="submission" date="2022-10" db="EMBL/GenBank/DDBJ databases">
        <authorList>
            <person name="Chen Y."/>
            <person name="Dougan E. K."/>
            <person name="Chan C."/>
            <person name="Rhodes N."/>
            <person name="Thang M."/>
        </authorList>
    </citation>
    <scope>NUCLEOTIDE SEQUENCE</scope>
</reference>
<evidence type="ECO:0000313" key="3">
    <source>
        <dbReference type="EMBL" id="CAI3995257.1"/>
    </source>
</evidence>
<reference evidence="4 5" key="2">
    <citation type="submission" date="2024-05" db="EMBL/GenBank/DDBJ databases">
        <authorList>
            <person name="Chen Y."/>
            <person name="Shah S."/>
            <person name="Dougan E. K."/>
            <person name="Thang M."/>
            <person name="Chan C."/>
        </authorList>
    </citation>
    <scope>NUCLEOTIDE SEQUENCE [LARGE SCALE GENOMIC DNA]</scope>
</reference>
<name>A0A9P1G2Q7_9DINO</name>
<feature type="compositionally biased region" description="Acidic residues" evidence="2">
    <location>
        <begin position="399"/>
        <end position="409"/>
    </location>
</feature>
<dbReference type="InterPro" id="IPR029063">
    <property type="entry name" value="SAM-dependent_MTases_sf"/>
</dbReference>
<feature type="region of interest" description="Disordered" evidence="2">
    <location>
        <begin position="222"/>
        <end position="420"/>
    </location>
</feature>
<dbReference type="EMBL" id="CAMXCT010002052">
    <property type="protein sequence ID" value="CAI3995257.1"/>
    <property type="molecule type" value="Genomic_DNA"/>
</dbReference>
<evidence type="ECO:0000256" key="1">
    <source>
        <dbReference type="ARBA" id="ARBA00023172"/>
    </source>
</evidence>
<dbReference type="GO" id="GO:0003677">
    <property type="term" value="F:DNA binding"/>
    <property type="evidence" value="ECO:0007669"/>
    <property type="project" value="InterPro"/>
</dbReference>
<gene>
    <name evidence="3" type="ORF">C1SCF055_LOCUS21843</name>
</gene>
<feature type="compositionally biased region" description="Basic residues" evidence="2">
    <location>
        <begin position="325"/>
        <end position="339"/>
    </location>
</feature>
<dbReference type="GO" id="GO:0006310">
    <property type="term" value="P:DNA recombination"/>
    <property type="evidence" value="ECO:0007669"/>
    <property type="project" value="UniProtKB-KW"/>
</dbReference>
<feature type="compositionally biased region" description="Acidic residues" evidence="2">
    <location>
        <begin position="241"/>
        <end position="253"/>
    </location>
</feature>
<feature type="region of interest" description="Disordered" evidence="2">
    <location>
        <begin position="145"/>
        <end position="210"/>
    </location>
</feature>
<keyword evidence="1" id="KW-0233">DNA recombination</keyword>
<dbReference type="GO" id="GO:0015074">
    <property type="term" value="P:DNA integration"/>
    <property type="evidence" value="ECO:0007669"/>
    <property type="project" value="InterPro"/>
</dbReference>
<protein>
    <submittedName>
        <fullName evidence="4">DNA (Cytosine-5)-methyltransferase 3B (Dnmt3b) (DNA methyltransferase MmuIIIB) (DNA MTase MmuIIIB) (M.MmuIIIB)</fullName>
    </submittedName>
</protein>
<feature type="compositionally biased region" description="Basic and acidic residues" evidence="2">
    <location>
        <begin position="168"/>
        <end position="178"/>
    </location>
</feature>
<keyword evidence="5" id="KW-1185">Reference proteome</keyword>
<dbReference type="Gene3D" id="1.10.443.10">
    <property type="entry name" value="Intergrase catalytic core"/>
    <property type="match status" value="1"/>
</dbReference>
<evidence type="ECO:0000313" key="4">
    <source>
        <dbReference type="EMBL" id="CAL4782569.1"/>
    </source>
</evidence>
<sequence>MADLDEDGVEVDVTQLQAWSALSPARGQILEVALGQSNFHEAPAVWAAFVIVRVSTLLDGSLVLECRFLGSEDTSVDGRLDTDFNTEGNSIHLCLSRPCLDISEGEPDLGDFLHATRVRLWSASRFVEVCPYLSDAQKKNVNKFLKSSTEKPKAPRTPRAKAATAKTAPKEKKDRGKPGETGGKAAPRRKPALRTPKETEPGDPDIRASKEELRQKLKALRVRLQGDGKEEDQEYSPGTLVDEEQKDGLDVESSDSVQADGLTTGANLDPLPPELAKAVARKDKLRRSRRHTGGEDALALVDTKDTTSKSLSGQLVQKALEVTRQRKAKSSSKKKKKVSGKTDMERLSNVLVKALQKASGVTPKETEATKKKKKRKRRMLRDGTIVTSSASSGASSGAETEEPSSDEDLQAPLRKKSRDRPGSVLQLLVAHIRDQLDQSALTETGQASAVVTGGVKVMTYFNIHVKGAYPQHLRELREMFHLASCIDAIRSGDVARCADGLAARFIALHQSLVDGNWGTARHLELHAMEDVTAASPSAILATRRHAKLVSKMQGYPSSSWVPGAGRGRGGKGKNEWSYEEQREARGEAQVAEEASLVKAVEIAPQAHLADLGQILRLCDTLRRTGCVLAWGLIHVSCFTNELQNSGIYRLMFASSVRQRAGRKRLALPLREGELAGTVNTLKAVSLCEAAEDSFCTLHAEACWTYLACFACNSLVDVQRPLDSGGWIKAEERACAAVRLMTRRLLSHGRQEPVSSEGIEKDVKLARVNYLGEEVGSCHKLTLRQIEPALPPKEHGGCIDLMDFVSPVTGNFLRNPEHCILEDRGQQLPKLQGKIHVAEGELPAITSALISCGVCDWIPFDDVLTYRGEPVLNGLFGVPKTSCLSSGEPILRVIMNLVPSNSVMLQLEGAVKNLPSITAWMSLVADEGETIRIWQSDMTNAFYLFALPPQWRRCLAFNIVVNGKQIDRDPARKYALSCCVLPMGWLSSVSVMQEVSERILLRSMLPAGEQVVRNRPLPLWMVGLLKEAREHRRIWWHVYLDNYAGGQVLGVSETSAAGDQLHQLAEKAWREAQVVSSEKKRKRAVEEAEELGALVSGATNTIGASPERILKVIQATLWILSQKHLSKKHVQVVAGRWVHILQFRRPGMAFLDSTWQFISSKTFSSRLVEQVKRELWSLVCASPLLHTDLGATVSNFVTASDASGFGGAVGISKQLTSVGSDYVAAMTSSVRSVVSIPVLVISLFNGVGGCFRCYDILGLAPLGLISFDIHGPANRVSSRRWPHSLQYHDVREIDETMVRGWLLKFVGITEIHVWAGFPCTDLTALKSGREGLAGSQSKLFYEVPRVLEVLRSAAGELIEIKLVGENVAYMAKSECVEISETLGIWPYHLNCSDAVPLNRPRLCWCSESFEGVLDGVLFEREDFWTKVTAENPYPDPATWIEPEVVWTGAESGDVLPTCLRAIIRSRPPPRPAGLSRYYDAMRKLLPTLEKVKGPPQLDDAVSDWVEKQWREGQTIHVVSDALCGLHHFEPYTKKLIPSAWKLFRTWRKLEAPNRAPPLTKYIIYSLAHYAMMHNDLVFGTLLLMGFFGLLRTGELLLAKPCNILVAKERVILSLESTKSGKRNAASETVSFDDPFAVIAIDQLLQLREHQRLQHVPCWLHSAQNFRNKFSVYLKKFDLQGHCFRPYSLRRGGATHLFQTTGSMELALLKGRWGSAQVAKIYLQDGLSFLSMLTFSPRAREKLQEWRPFQHYSVK</sequence>
<dbReference type="SUPFAM" id="SSF53335">
    <property type="entry name" value="S-adenosyl-L-methionine-dependent methyltransferases"/>
    <property type="match status" value="1"/>
</dbReference>
<feature type="compositionally biased region" description="Low complexity" evidence="2">
    <location>
        <begin position="383"/>
        <end position="398"/>
    </location>
</feature>
<dbReference type="EMBL" id="CAMXCT030002052">
    <property type="protein sequence ID" value="CAL4782569.1"/>
    <property type="molecule type" value="Genomic_DNA"/>
</dbReference>